<evidence type="ECO:0000259" key="1">
    <source>
        <dbReference type="Pfam" id="PF08646"/>
    </source>
</evidence>
<dbReference type="InterPro" id="IPR013955">
    <property type="entry name" value="Rep_factor-A_C"/>
</dbReference>
<dbReference type="InterPro" id="IPR012340">
    <property type="entry name" value="NA-bd_OB-fold"/>
</dbReference>
<organism evidence="2 3">
    <name type="scientific">Dipteronia sinensis</name>
    <dbReference type="NCBI Taxonomy" id="43782"/>
    <lineage>
        <taxon>Eukaryota</taxon>
        <taxon>Viridiplantae</taxon>
        <taxon>Streptophyta</taxon>
        <taxon>Embryophyta</taxon>
        <taxon>Tracheophyta</taxon>
        <taxon>Spermatophyta</taxon>
        <taxon>Magnoliopsida</taxon>
        <taxon>eudicotyledons</taxon>
        <taxon>Gunneridae</taxon>
        <taxon>Pentapetalae</taxon>
        <taxon>rosids</taxon>
        <taxon>malvids</taxon>
        <taxon>Sapindales</taxon>
        <taxon>Sapindaceae</taxon>
        <taxon>Hippocastanoideae</taxon>
        <taxon>Acereae</taxon>
        <taxon>Dipteronia</taxon>
    </lineage>
</organism>
<gene>
    <name evidence="2" type="ORF">Dsin_002135</name>
</gene>
<dbReference type="AlphaFoldDB" id="A0AAE0B6X3"/>
<name>A0AAE0B6X3_9ROSI</name>
<reference evidence="2" key="1">
    <citation type="journal article" date="2023" name="Plant J.">
        <title>Genome sequences and population genomics provide insights into the demographic history, inbreeding, and mutation load of two 'living fossil' tree species of Dipteronia.</title>
        <authorList>
            <person name="Feng Y."/>
            <person name="Comes H.P."/>
            <person name="Chen J."/>
            <person name="Zhu S."/>
            <person name="Lu R."/>
            <person name="Zhang X."/>
            <person name="Li P."/>
            <person name="Qiu J."/>
            <person name="Olsen K.M."/>
            <person name="Qiu Y."/>
        </authorList>
    </citation>
    <scope>NUCLEOTIDE SEQUENCE</scope>
    <source>
        <strain evidence="2">NBL</strain>
    </source>
</reference>
<comment type="caution">
    <text evidence="2">The sequence shown here is derived from an EMBL/GenBank/DDBJ whole genome shotgun (WGS) entry which is preliminary data.</text>
</comment>
<dbReference type="SUPFAM" id="SSF50249">
    <property type="entry name" value="Nucleic acid-binding proteins"/>
    <property type="match status" value="1"/>
</dbReference>
<keyword evidence="3" id="KW-1185">Reference proteome</keyword>
<protein>
    <recommendedName>
        <fullName evidence="1">Replication factor A C-terminal domain-containing protein</fullName>
    </recommendedName>
</protein>
<dbReference type="Pfam" id="PF08646">
    <property type="entry name" value="Rep_fac-A_C"/>
    <property type="match status" value="1"/>
</dbReference>
<accession>A0AAE0B6X3</accession>
<proteinExistence type="predicted"/>
<evidence type="ECO:0000313" key="2">
    <source>
        <dbReference type="EMBL" id="KAK3230254.1"/>
    </source>
</evidence>
<dbReference type="Proteomes" id="UP001281410">
    <property type="component" value="Unassembled WGS sequence"/>
</dbReference>
<feature type="non-terminal residue" evidence="2">
    <location>
        <position position="1"/>
    </location>
</feature>
<feature type="domain" description="Replication factor A C-terminal" evidence="1">
    <location>
        <begin position="129"/>
        <end position="202"/>
    </location>
</feature>
<dbReference type="Gene3D" id="2.40.50.140">
    <property type="entry name" value="Nucleic acid-binding proteins"/>
    <property type="match status" value="2"/>
</dbReference>
<sequence>MPVSHQYKLLLLLTTTIKELRGDYSSIPVHRFEFLDFEDLEQRVDKNTQLTDVVGHLTAMSTVENQQMKGSSSTCKKRVLNIEDINSIPNIKENVEQIPKLELHGRNESNSPVLKKAVEEIRLMTSNSESETSFRYKLQVNVEDDTESTTFVIFDKEMEKILQVHISKIYTANQDHDKQLPVILNKIVGKDYVFRLKLNHFNLVSSWQNYTVNGIETKSLNKSPFQHLE</sequence>
<dbReference type="EMBL" id="JANJYJ010000001">
    <property type="protein sequence ID" value="KAK3230254.1"/>
    <property type="molecule type" value="Genomic_DNA"/>
</dbReference>
<evidence type="ECO:0000313" key="3">
    <source>
        <dbReference type="Proteomes" id="UP001281410"/>
    </source>
</evidence>
<dbReference type="PANTHER" id="PTHR47165">
    <property type="entry name" value="OS03G0429900 PROTEIN"/>
    <property type="match status" value="1"/>
</dbReference>
<dbReference type="PANTHER" id="PTHR47165:SF4">
    <property type="entry name" value="OS03G0429900 PROTEIN"/>
    <property type="match status" value="1"/>
</dbReference>